<comment type="similarity">
    <text evidence="2">Belongs to the universal stress protein A family.</text>
</comment>
<dbReference type="KEGG" id="red:roselon_02116"/>
<evidence type="ECO:0000256" key="3">
    <source>
        <dbReference type="ARBA" id="ARBA00022490"/>
    </source>
</evidence>
<dbReference type="InterPro" id="IPR006015">
    <property type="entry name" value="Universal_stress_UspA"/>
</dbReference>
<dbReference type="AlphaFoldDB" id="W8RTH0"/>
<sequence length="326" mass="35160">MTAETRKPRKILAVADAGDGRIALESALALADTHGAAVEVMACVEPPHDLSILSRLSGEDPDRLIADAVEHTYAEVRSRLSSIAPNRQIDISVAVGKAYLEIIRHVARSGCDFVIKTAEPLSGMDRFLFASTDQHLLRKCPCPVWLQTPSASRRPLRILAAVDLDTADAAEPQTLTDLNRRVIDAACAIAEAPNAEVVVLHAWEAMGEGMIWAFSGRGNARMSADKYVNEILDVRQAAMDRFLAQLRNEIGPRPRLVPRLARGTPETVIHAQSRQVGADVVVMGTVARTGLSGVFIGNTAENIINSLECPVLAVKPEGFVSPLLRG</sequence>
<protein>
    <submittedName>
        <fullName evidence="6">Universal stress protein family 1</fullName>
    </submittedName>
</protein>
<proteinExistence type="inferred from homology"/>
<comment type="function">
    <text evidence="4">Required for resistance to DNA-damaging agents.</text>
</comment>
<dbReference type="eggNOG" id="COG0589">
    <property type="taxonomic scope" value="Bacteria"/>
</dbReference>
<feature type="domain" description="UspA" evidence="5">
    <location>
        <begin position="179"/>
        <end position="315"/>
    </location>
</feature>
<dbReference type="STRING" id="1294273.roselon_02116"/>
<dbReference type="EMBL" id="CP004372">
    <property type="protein sequence ID" value="AHM04463.1"/>
    <property type="molecule type" value="Genomic_DNA"/>
</dbReference>
<dbReference type="RefSeq" id="WP_025312252.1">
    <property type="nucleotide sequence ID" value="NZ_CP004372.1"/>
</dbReference>
<evidence type="ECO:0000313" key="7">
    <source>
        <dbReference type="Proteomes" id="UP000019593"/>
    </source>
</evidence>
<dbReference type="PATRIC" id="fig|1294273.3.peg.2086"/>
<dbReference type="GO" id="GO:0005737">
    <property type="term" value="C:cytoplasm"/>
    <property type="evidence" value="ECO:0007669"/>
    <property type="project" value="UniProtKB-SubCell"/>
</dbReference>
<dbReference type="Gene3D" id="3.40.50.12370">
    <property type="match status" value="1"/>
</dbReference>
<keyword evidence="3" id="KW-0963">Cytoplasm</keyword>
<evidence type="ECO:0000256" key="4">
    <source>
        <dbReference type="ARBA" id="ARBA00037131"/>
    </source>
</evidence>
<accession>W8RTH0</accession>
<comment type="subcellular location">
    <subcellularLocation>
        <location evidence="1">Cytoplasm</location>
    </subcellularLocation>
</comment>
<dbReference type="InterPro" id="IPR006016">
    <property type="entry name" value="UspA"/>
</dbReference>
<evidence type="ECO:0000313" key="6">
    <source>
        <dbReference type="EMBL" id="AHM04463.1"/>
    </source>
</evidence>
<feature type="domain" description="UspA" evidence="5">
    <location>
        <begin position="9"/>
        <end position="146"/>
    </location>
</feature>
<name>W8RTH0_9RHOB</name>
<evidence type="ECO:0000259" key="5">
    <source>
        <dbReference type="Pfam" id="PF00582"/>
    </source>
</evidence>
<dbReference type="Proteomes" id="UP000019593">
    <property type="component" value="Chromosome"/>
</dbReference>
<dbReference type="HOGENOM" id="CLU_049301_1_1_5"/>
<evidence type="ECO:0000256" key="1">
    <source>
        <dbReference type="ARBA" id="ARBA00004496"/>
    </source>
</evidence>
<dbReference type="CDD" id="cd00293">
    <property type="entry name" value="USP-like"/>
    <property type="match status" value="1"/>
</dbReference>
<dbReference type="PANTHER" id="PTHR47892">
    <property type="entry name" value="UNIVERSAL STRESS PROTEIN E"/>
    <property type="match status" value="1"/>
</dbReference>
<dbReference type="PANTHER" id="PTHR47892:SF1">
    <property type="entry name" value="UNIVERSAL STRESS PROTEIN E"/>
    <property type="match status" value="1"/>
</dbReference>
<evidence type="ECO:0000256" key="2">
    <source>
        <dbReference type="ARBA" id="ARBA00008791"/>
    </source>
</evidence>
<keyword evidence="7" id="KW-1185">Reference proteome</keyword>
<reference evidence="6 7" key="1">
    <citation type="submission" date="2013-03" db="EMBL/GenBank/DDBJ databases">
        <authorList>
            <person name="Fiebig A."/>
            <person name="Goeker M."/>
            <person name="Klenk H.-P.P."/>
        </authorList>
    </citation>
    <scope>NUCLEOTIDE SEQUENCE [LARGE SCALE GENOMIC DNA]</scope>
    <source>
        <strain evidence="7">DSM 19469</strain>
    </source>
</reference>
<dbReference type="SUPFAM" id="SSF52402">
    <property type="entry name" value="Adenine nucleotide alpha hydrolases-like"/>
    <property type="match status" value="2"/>
</dbReference>
<organism evidence="6 7">
    <name type="scientific">Roseicyclus elongatus DSM 19469</name>
    <dbReference type="NCBI Taxonomy" id="1294273"/>
    <lineage>
        <taxon>Bacteria</taxon>
        <taxon>Pseudomonadati</taxon>
        <taxon>Pseudomonadota</taxon>
        <taxon>Alphaproteobacteria</taxon>
        <taxon>Rhodobacterales</taxon>
        <taxon>Roseobacteraceae</taxon>
        <taxon>Roseicyclus</taxon>
    </lineage>
</organism>
<dbReference type="Pfam" id="PF00582">
    <property type="entry name" value="Usp"/>
    <property type="match status" value="2"/>
</dbReference>
<dbReference type="OrthoDB" id="5564966at2"/>
<dbReference type="PRINTS" id="PR01438">
    <property type="entry name" value="UNVRSLSTRESS"/>
</dbReference>
<gene>
    <name evidence="6" type="ORF">roselon_02116</name>
</gene>